<dbReference type="InterPro" id="IPR020568">
    <property type="entry name" value="Ribosomal_Su5_D2-typ_SF"/>
</dbReference>
<dbReference type="Proteomes" id="UP000502298">
    <property type="component" value="Chromosome"/>
</dbReference>
<dbReference type="PRINTS" id="PR00830">
    <property type="entry name" value="ENDOLAPTASE"/>
</dbReference>
<dbReference type="InterPro" id="IPR045006">
    <property type="entry name" value="CHLI-like"/>
</dbReference>
<dbReference type="AlphaFoldDB" id="A0A6H2EKX9"/>
<dbReference type="GO" id="GO:0005524">
    <property type="term" value="F:ATP binding"/>
    <property type="evidence" value="ECO:0007669"/>
    <property type="project" value="InterPro"/>
</dbReference>
<name>A0A6H2EKX9_9ACTO</name>
<dbReference type="InterPro" id="IPR000523">
    <property type="entry name" value="Mg_chelatse_chII-like_cat_dom"/>
</dbReference>
<dbReference type="PANTHER" id="PTHR32039:SF7">
    <property type="entry name" value="COMPETENCE PROTEIN COMM"/>
    <property type="match status" value="1"/>
</dbReference>
<gene>
    <name evidence="3" type="ORF">HC352_02850</name>
</gene>
<dbReference type="Pfam" id="PF01078">
    <property type="entry name" value="Mg_chelatase"/>
    <property type="match status" value="1"/>
</dbReference>
<comment type="similarity">
    <text evidence="1">Belongs to the Mg-chelatase subunits D/I family. ComM subfamily.</text>
</comment>
<evidence type="ECO:0000313" key="3">
    <source>
        <dbReference type="EMBL" id="QJC21551.1"/>
    </source>
</evidence>
<dbReference type="RefSeq" id="WP_168917491.1">
    <property type="nucleotide sequence ID" value="NZ_CP050804.1"/>
</dbReference>
<organism evidence="3 4">
    <name type="scientific">Arcanobacterium buesumense</name>
    <dbReference type="NCBI Taxonomy" id="2722751"/>
    <lineage>
        <taxon>Bacteria</taxon>
        <taxon>Bacillati</taxon>
        <taxon>Actinomycetota</taxon>
        <taxon>Actinomycetes</taxon>
        <taxon>Actinomycetales</taxon>
        <taxon>Actinomycetaceae</taxon>
        <taxon>Arcanobacterium</taxon>
    </lineage>
</organism>
<feature type="domain" description="AAA+ ATPase" evidence="2">
    <location>
        <begin position="216"/>
        <end position="398"/>
    </location>
</feature>
<accession>A0A6H2EKX9</accession>
<dbReference type="InterPro" id="IPR025158">
    <property type="entry name" value="Mg_chelat-rel_C"/>
</dbReference>
<dbReference type="Pfam" id="PF13335">
    <property type="entry name" value="Mg_chelatase_C"/>
    <property type="match status" value="1"/>
</dbReference>
<proteinExistence type="inferred from homology"/>
<evidence type="ECO:0000259" key="2">
    <source>
        <dbReference type="SMART" id="SM00382"/>
    </source>
</evidence>
<dbReference type="NCBIfam" id="TIGR00368">
    <property type="entry name" value="YifB family Mg chelatase-like AAA ATPase"/>
    <property type="match status" value="1"/>
</dbReference>
<dbReference type="EMBL" id="CP050804">
    <property type="protein sequence ID" value="QJC21551.1"/>
    <property type="molecule type" value="Genomic_DNA"/>
</dbReference>
<evidence type="ECO:0000256" key="1">
    <source>
        <dbReference type="ARBA" id="ARBA00006354"/>
    </source>
</evidence>
<dbReference type="SUPFAM" id="SSF52540">
    <property type="entry name" value="P-loop containing nucleoside triphosphate hydrolases"/>
    <property type="match status" value="1"/>
</dbReference>
<reference evidence="3 4" key="1">
    <citation type="submission" date="2020-03" db="EMBL/GenBank/DDBJ databases">
        <title>Complete genome of Arcanobacterium buesumensis sp. nov. strain 2701.</title>
        <authorList>
            <person name="Borowiak M."/>
            <person name="Alssahen M."/>
            <person name="Laemmler C."/>
            <person name="Malorny B."/>
            <person name="Hassan A."/>
            <person name="Prenger-Berninghoff E."/>
            <person name="Ploetz M."/>
            <person name="Abdulmawjood A."/>
        </authorList>
    </citation>
    <scope>NUCLEOTIDE SEQUENCE [LARGE SCALE GENOMIC DNA]</scope>
    <source>
        <strain evidence="3 4">2701</strain>
    </source>
</reference>
<dbReference type="PANTHER" id="PTHR32039">
    <property type="entry name" value="MAGNESIUM-CHELATASE SUBUNIT CHLI"/>
    <property type="match status" value="1"/>
</dbReference>
<evidence type="ECO:0000313" key="4">
    <source>
        <dbReference type="Proteomes" id="UP000502298"/>
    </source>
</evidence>
<sequence length="504" mass="53907">MSTGIVGRATATTLIGVHAHVVLIETVILPGLPHYSIIGLPDTAVSEARERLRASFSYVGLPWPRERVTINLSPSALPKTGTGLDVGLAIAILAAQGYKPLEDKVLALGELGLDGTIRPIRGVLPSVVAAQEQGFTTVIVPESNAGEAQLVKGIKVIPVAHLAQIAQWMGGGVEPTCSCSHQSSQQSVTTGKKIGDMADIYGQPDALFGAEVAAGGGHHILMIGSPGVGKSMIAQRMPDILPNLTDQQAIEVAIIRSIQGISSTHLDYRPPIAAPHHSASIASLIGGGSTIARPGAITSAHHGLLYCDEFSEFSPRAIQALREPLETGQIDIARCAAVVHFPARFQLVAATNPCPCGKRLDGAGACSCTSRDLRTYQTRLGGPVRDRIDVVIHLNRPTRADIQHGPTATTEQMRERVQQARQRQYTRQQTLNSQLSGTWLRAHTPLSSTMSKLFDTRLRSGQLSMRGMDRIMRLAWTVCDLAGHQHPTDDDLALAFSLRTALEE</sequence>
<dbReference type="Pfam" id="PF13541">
    <property type="entry name" value="ChlI"/>
    <property type="match status" value="1"/>
</dbReference>
<dbReference type="Gene3D" id="3.30.230.10">
    <property type="match status" value="1"/>
</dbReference>
<dbReference type="InterPro" id="IPR003593">
    <property type="entry name" value="AAA+_ATPase"/>
</dbReference>
<keyword evidence="4" id="KW-1185">Reference proteome</keyword>
<dbReference type="KEGG" id="arca:HC352_02850"/>
<dbReference type="Gene3D" id="3.40.50.300">
    <property type="entry name" value="P-loop containing nucleotide triphosphate hydrolases"/>
    <property type="match status" value="1"/>
</dbReference>
<protein>
    <submittedName>
        <fullName evidence="3">YifB family Mg chelatase-like AAA ATPase</fullName>
    </submittedName>
</protein>
<dbReference type="InterPro" id="IPR027417">
    <property type="entry name" value="P-loop_NTPase"/>
</dbReference>
<dbReference type="InterPro" id="IPR004482">
    <property type="entry name" value="Mg_chelat-rel"/>
</dbReference>
<dbReference type="SUPFAM" id="SSF54211">
    <property type="entry name" value="Ribosomal protein S5 domain 2-like"/>
    <property type="match status" value="1"/>
</dbReference>
<dbReference type="SMART" id="SM00382">
    <property type="entry name" value="AAA"/>
    <property type="match status" value="1"/>
</dbReference>
<dbReference type="InterPro" id="IPR014721">
    <property type="entry name" value="Ribsml_uS5_D2-typ_fold_subgr"/>
</dbReference>